<comment type="caution">
    <text evidence="1">The sequence shown here is derived from an EMBL/GenBank/DDBJ whole genome shotgun (WGS) entry which is preliminary data.</text>
</comment>
<accession>A0ACC0E1V9</accession>
<proteinExistence type="predicted"/>
<name>A0ACC0E1V9_9BASI</name>
<reference evidence="2" key="1">
    <citation type="journal article" date="2018" name="BMC Genomics">
        <title>Genomic insights into host adaptation between the wheat stripe rust pathogen (Puccinia striiformis f. sp. tritici) and the barley stripe rust pathogen (Puccinia striiformis f. sp. hordei).</title>
        <authorList>
            <person name="Xia C."/>
            <person name="Wang M."/>
            <person name="Yin C."/>
            <person name="Cornejo O.E."/>
            <person name="Hulbert S.H."/>
            <person name="Chen X."/>
        </authorList>
    </citation>
    <scope>NUCLEOTIDE SEQUENCE [LARGE SCALE GENOMIC DNA]</scope>
    <source>
        <strain evidence="2">93-210</strain>
    </source>
</reference>
<protein>
    <submittedName>
        <fullName evidence="1">Uncharacterized protein</fullName>
    </submittedName>
</protein>
<feature type="non-terminal residue" evidence="1">
    <location>
        <position position="1"/>
    </location>
</feature>
<evidence type="ECO:0000313" key="1">
    <source>
        <dbReference type="EMBL" id="KAI7942418.1"/>
    </source>
</evidence>
<sequence>KRAIQYQQAFLSLTPPSSLLALDYHVSKKKMHFSILFSVVMTVIQLGPSQAELFSCNEPDKSLGFCLLPNIGGMKESGSGLKSKPSTDKVQLILAPLQHGGFDCNGARLDSFNGEEDGDGLETPGPKCCLPSLKPKKNENMAFEINAIDLPTDCTGPSSL</sequence>
<keyword evidence="2" id="KW-1185">Reference proteome</keyword>
<reference evidence="2" key="2">
    <citation type="journal article" date="2018" name="Mol. Plant Microbe Interact.">
        <title>Genome sequence resources for the wheat stripe rust pathogen (Puccinia striiformis f. sp. tritici) and the barley stripe rust pathogen (Puccinia striiformis f. sp. hordei).</title>
        <authorList>
            <person name="Xia C."/>
            <person name="Wang M."/>
            <person name="Yin C."/>
            <person name="Cornejo O.E."/>
            <person name="Hulbert S.H."/>
            <person name="Chen X."/>
        </authorList>
    </citation>
    <scope>NUCLEOTIDE SEQUENCE [LARGE SCALE GENOMIC DNA]</scope>
    <source>
        <strain evidence="2">93-210</strain>
    </source>
</reference>
<organism evidence="1 2">
    <name type="scientific">Puccinia striiformis f. sp. tritici</name>
    <dbReference type="NCBI Taxonomy" id="168172"/>
    <lineage>
        <taxon>Eukaryota</taxon>
        <taxon>Fungi</taxon>
        <taxon>Dikarya</taxon>
        <taxon>Basidiomycota</taxon>
        <taxon>Pucciniomycotina</taxon>
        <taxon>Pucciniomycetes</taxon>
        <taxon>Pucciniales</taxon>
        <taxon>Pucciniaceae</taxon>
        <taxon>Puccinia</taxon>
    </lineage>
</organism>
<reference evidence="1 2" key="3">
    <citation type="journal article" date="2022" name="Microbiol. Spectr.">
        <title>Folding features and dynamics of 3D genome architecture in plant fungal pathogens.</title>
        <authorList>
            <person name="Xia C."/>
        </authorList>
    </citation>
    <scope>NUCLEOTIDE SEQUENCE [LARGE SCALE GENOMIC DNA]</scope>
    <source>
        <strain evidence="1 2">93-210</strain>
    </source>
</reference>
<dbReference type="Proteomes" id="UP001060170">
    <property type="component" value="Chromosome 12"/>
</dbReference>
<gene>
    <name evidence="1" type="ORF">MJO28_012445</name>
</gene>
<evidence type="ECO:0000313" key="2">
    <source>
        <dbReference type="Proteomes" id="UP001060170"/>
    </source>
</evidence>
<dbReference type="EMBL" id="CM045876">
    <property type="protein sequence ID" value="KAI7942418.1"/>
    <property type="molecule type" value="Genomic_DNA"/>
</dbReference>